<proteinExistence type="inferred from homology"/>
<dbReference type="NCBIfam" id="TIGR00613">
    <property type="entry name" value="reco"/>
    <property type="match status" value="1"/>
</dbReference>
<dbReference type="AlphaFoldDB" id="A0A554LJN8"/>
<comment type="function">
    <text evidence="7">Involved in DNA repair and RecF pathway recombination.</text>
</comment>
<dbReference type="HAMAP" id="MF_00201">
    <property type="entry name" value="RecO"/>
    <property type="match status" value="1"/>
</dbReference>
<accession>A0A554LJN8</accession>
<dbReference type="InterPro" id="IPR042242">
    <property type="entry name" value="RecO_C"/>
</dbReference>
<evidence type="ECO:0000313" key="9">
    <source>
        <dbReference type="EMBL" id="TSC93057.1"/>
    </source>
</evidence>
<reference evidence="9 10" key="1">
    <citation type="submission" date="2017-07" db="EMBL/GenBank/DDBJ databases">
        <title>Mechanisms for carbon and nitrogen cycling indicate functional differentiation within the Candidate Phyla Radiation.</title>
        <authorList>
            <person name="Danczak R.E."/>
            <person name="Johnston M.D."/>
            <person name="Kenah C."/>
            <person name="Slattery M."/>
            <person name="Wrighton K.C."/>
            <person name="Wilkins M.J."/>
        </authorList>
    </citation>
    <scope>NUCLEOTIDE SEQUENCE [LARGE SCALE GENOMIC DNA]</scope>
    <source>
        <strain evidence="9">Licking1014_7</strain>
    </source>
</reference>
<dbReference type="PANTHER" id="PTHR33991:SF1">
    <property type="entry name" value="DNA REPAIR PROTEIN RECO"/>
    <property type="match status" value="1"/>
</dbReference>
<comment type="caution">
    <text evidence="9">The sequence shown here is derived from an EMBL/GenBank/DDBJ whole genome shotgun (WGS) entry which is preliminary data.</text>
</comment>
<dbReference type="InterPro" id="IPR012340">
    <property type="entry name" value="NA-bd_OB-fold"/>
</dbReference>
<name>A0A554LJN8_9BACT</name>
<dbReference type="PANTHER" id="PTHR33991">
    <property type="entry name" value="DNA REPAIR PROTEIN RECO"/>
    <property type="match status" value="1"/>
</dbReference>
<dbReference type="EMBL" id="VMGK01000008">
    <property type="protein sequence ID" value="TSC93057.1"/>
    <property type="molecule type" value="Genomic_DNA"/>
</dbReference>
<keyword evidence="3 7" id="KW-0227">DNA damage</keyword>
<evidence type="ECO:0000256" key="7">
    <source>
        <dbReference type="HAMAP-Rule" id="MF_00201"/>
    </source>
</evidence>
<dbReference type="Pfam" id="PF11967">
    <property type="entry name" value="RecO_N"/>
    <property type="match status" value="1"/>
</dbReference>
<dbReference type="SUPFAM" id="SSF50249">
    <property type="entry name" value="Nucleic acid-binding proteins"/>
    <property type="match status" value="1"/>
</dbReference>
<evidence type="ECO:0000259" key="8">
    <source>
        <dbReference type="Pfam" id="PF11967"/>
    </source>
</evidence>
<dbReference type="Gene3D" id="1.20.1440.120">
    <property type="entry name" value="Recombination protein O, C-terminal domain"/>
    <property type="match status" value="1"/>
</dbReference>
<organism evidence="9 10">
    <name type="scientific">Candidatus Berkelbacteria bacterium Licking1014_7</name>
    <dbReference type="NCBI Taxonomy" id="2017147"/>
    <lineage>
        <taxon>Bacteria</taxon>
        <taxon>Candidatus Berkelbacteria</taxon>
    </lineage>
</organism>
<keyword evidence="4 7" id="KW-0233">DNA recombination</keyword>
<dbReference type="GO" id="GO:0043590">
    <property type="term" value="C:bacterial nucleoid"/>
    <property type="evidence" value="ECO:0007669"/>
    <property type="project" value="TreeGrafter"/>
</dbReference>
<evidence type="ECO:0000313" key="10">
    <source>
        <dbReference type="Proteomes" id="UP000315689"/>
    </source>
</evidence>
<dbReference type="InterPro" id="IPR022572">
    <property type="entry name" value="DNA_rep/recomb_RecO_N"/>
</dbReference>
<gene>
    <name evidence="7" type="primary">recO</name>
    <name evidence="9" type="ORF">CEN89_297</name>
</gene>
<evidence type="ECO:0000256" key="1">
    <source>
        <dbReference type="ARBA" id="ARBA00007452"/>
    </source>
</evidence>
<dbReference type="InterPro" id="IPR003717">
    <property type="entry name" value="RecO"/>
</dbReference>
<evidence type="ECO:0000256" key="5">
    <source>
        <dbReference type="ARBA" id="ARBA00023204"/>
    </source>
</evidence>
<dbReference type="SUPFAM" id="SSF57863">
    <property type="entry name" value="ArfGap/RecO-like zinc finger"/>
    <property type="match status" value="1"/>
</dbReference>
<dbReference type="GO" id="GO:0006310">
    <property type="term" value="P:DNA recombination"/>
    <property type="evidence" value="ECO:0007669"/>
    <property type="project" value="UniProtKB-UniRule"/>
</dbReference>
<evidence type="ECO:0000256" key="2">
    <source>
        <dbReference type="ARBA" id="ARBA00021310"/>
    </source>
</evidence>
<evidence type="ECO:0000256" key="3">
    <source>
        <dbReference type="ARBA" id="ARBA00022763"/>
    </source>
</evidence>
<sequence length="252" mass="28645">MPNIKTKGIVVARRDFSESDRLIWIFTEDFGLVQALARGARKILARLNGHLELANLAKFHFYKGKTFYTIIDAQVINNFSKVKNDLKNASLIYHFLELVKIFLPLGEKHPAVLGHLSDSIEILGRQNHSVAKIFFELQFVSELGFKPEMHECVICQKRLALGKNFFSFLQGGILCSDCSVADKSSFGVSDNCIKLIRWIAIENISTLKKLENIPDNLIQETDRILEGYLEFLAERKLVGQDFVKKVKRLSDG</sequence>
<dbReference type="Gene3D" id="2.40.50.140">
    <property type="entry name" value="Nucleic acid-binding proteins"/>
    <property type="match status" value="1"/>
</dbReference>
<dbReference type="Pfam" id="PF02565">
    <property type="entry name" value="RecO_C"/>
    <property type="match status" value="1"/>
</dbReference>
<protein>
    <recommendedName>
        <fullName evidence="2 7">DNA repair protein RecO</fullName>
    </recommendedName>
    <alternativeName>
        <fullName evidence="6 7">Recombination protein O</fullName>
    </alternativeName>
</protein>
<evidence type="ECO:0000256" key="6">
    <source>
        <dbReference type="ARBA" id="ARBA00033409"/>
    </source>
</evidence>
<keyword evidence="5 7" id="KW-0234">DNA repair</keyword>
<evidence type="ECO:0000256" key="4">
    <source>
        <dbReference type="ARBA" id="ARBA00023172"/>
    </source>
</evidence>
<dbReference type="GO" id="GO:0006302">
    <property type="term" value="P:double-strand break repair"/>
    <property type="evidence" value="ECO:0007669"/>
    <property type="project" value="TreeGrafter"/>
</dbReference>
<dbReference type="Proteomes" id="UP000315689">
    <property type="component" value="Unassembled WGS sequence"/>
</dbReference>
<comment type="similarity">
    <text evidence="1 7">Belongs to the RecO family.</text>
</comment>
<feature type="domain" description="DNA replication/recombination mediator RecO N-terminal" evidence="8">
    <location>
        <begin position="1"/>
        <end position="79"/>
    </location>
</feature>
<dbReference type="InterPro" id="IPR037278">
    <property type="entry name" value="ARFGAP/RecO"/>
</dbReference>